<feature type="chain" id="PRO_5038532647" description="Aminopeptidase N" evidence="14">
    <location>
        <begin position="42"/>
        <end position="591"/>
    </location>
</feature>
<dbReference type="EMBL" id="BGZL01000010">
    <property type="protein sequence ID" value="GBQ02262.1"/>
    <property type="molecule type" value="Genomic_DNA"/>
</dbReference>
<keyword evidence="7" id="KW-0479">Metal-binding</keyword>
<proteinExistence type="inferred from homology"/>
<feature type="compositionally biased region" description="Basic and acidic residues" evidence="13">
    <location>
        <begin position="524"/>
        <end position="534"/>
    </location>
</feature>
<dbReference type="InterPro" id="IPR042097">
    <property type="entry name" value="Aminopeptidase_N-like_N_sf"/>
</dbReference>
<dbReference type="SUPFAM" id="SSF55486">
    <property type="entry name" value="Metalloproteases ('zincins'), catalytic domain"/>
    <property type="match status" value="1"/>
</dbReference>
<evidence type="ECO:0000313" key="17">
    <source>
        <dbReference type="EMBL" id="GBQ02262.1"/>
    </source>
</evidence>
<evidence type="ECO:0000256" key="8">
    <source>
        <dbReference type="ARBA" id="ARBA00022801"/>
    </source>
</evidence>
<feature type="signal peptide" evidence="14">
    <location>
        <begin position="1"/>
        <end position="41"/>
    </location>
</feature>
<dbReference type="InterPro" id="IPR045357">
    <property type="entry name" value="Aminopeptidase_N-like_N"/>
</dbReference>
<comment type="similarity">
    <text evidence="3">Belongs to the peptidase M1 family.</text>
</comment>
<name>A0A388T296_9ACTN</name>
<evidence type="ECO:0000256" key="10">
    <source>
        <dbReference type="ARBA" id="ARBA00023049"/>
    </source>
</evidence>
<keyword evidence="6" id="KW-0645">Protease</keyword>
<dbReference type="PANTHER" id="PTHR11533">
    <property type="entry name" value="PROTEASE M1 ZINC METALLOPROTEASE"/>
    <property type="match status" value="1"/>
</dbReference>
<evidence type="ECO:0000313" key="18">
    <source>
        <dbReference type="Proteomes" id="UP000265354"/>
    </source>
</evidence>
<dbReference type="InterPro" id="IPR027268">
    <property type="entry name" value="Peptidase_M4/M1_CTD_sf"/>
</dbReference>
<evidence type="ECO:0000256" key="7">
    <source>
        <dbReference type="ARBA" id="ARBA00022723"/>
    </source>
</evidence>
<evidence type="ECO:0000256" key="4">
    <source>
        <dbReference type="ARBA" id="ARBA00012564"/>
    </source>
</evidence>
<dbReference type="Gene3D" id="1.10.390.10">
    <property type="entry name" value="Neutral Protease Domain 2"/>
    <property type="match status" value="1"/>
</dbReference>
<dbReference type="InterPro" id="IPR050344">
    <property type="entry name" value="Peptidase_M1_aminopeptidases"/>
</dbReference>
<evidence type="ECO:0000256" key="5">
    <source>
        <dbReference type="ARBA" id="ARBA00015611"/>
    </source>
</evidence>
<evidence type="ECO:0000259" key="16">
    <source>
        <dbReference type="Pfam" id="PF17900"/>
    </source>
</evidence>
<evidence type="ECO:0000259" key="15">
    <source>
        <dbReference type="Pfam" id="PF01433"/>
    </source>
</evidence>
<feature type="domain" description="Aminopeptidase N-like N-terminal" evidence="16">
    <location>
        <begin position="75"/>
        <end position="244"/>
    </location>
</feature>
<comment type="catalytic activity">
    <reaction evidence="1">
        <text>Release of an N-terminal amino acid, Xaa-|-Yaa- from a peptide, amide or arylamide. Xaa is preferably Ala, but may be most amino acids including Pro (slow action). When a terminal hydrophobic residue is followed by a prolyl residue, the two may be released as an intact Xaa-Pro dipeptide.</text>
        <dbReference type="EC" id="3.4.11.2"/>
    </reaction>
</comment>
<accession>A0A388T296</accession>
<dbReference type="PRINTS" id="PR00756">
    <property type="entry name" value="ALADIPTASE"/>
</dbReference>
<evidence type="ECO:0000256" key="2">
    <source>
        <dbReference type="ARBA" id="ARBA00001947"/>
    </source>
</evidence>
<keyword evidence="14" id="KW-0732">Signal</keyword>
<evidence type="ECO:0000256" key="9">
    <source>
        <dbReference type="ARBA" id="ARBA00022833"/>
    </source>
</evidence>
<evidence type="ECO:0000256" key="1">
    <source>
        <dbReference type="ARBA" id="ARBA00000098"/>
    </source>
</evidence>
<evidence type="ECO:0000256" key="13">
    <source>
        <dbReference type="SAM" id="MobiDB-lite"/>
    </source>
</evidence>
<dbReference type="Pfam" id="PF01433">
    <property type="entry name" value="Peptidase_M1"/>
    <property type="match status" value="1"/>
</dbReference>
<dbReference type="GO" id="GO:0008237">
    <property type="term" value="F:metallopeptidase activity"/>
    <property type="evidence" value="ECO:0007669"/>
    <property type="project" value="UniProtKB-KW"/>
</dbReference>
<evidence type="ECO:0000256" key="12">
    <source>
        <dbReference type="ARBA" id="ARBA00031533"/>
    </source>
</evidence>
<dbReference type="InterPro" id="IPR014782">
    <property type="entry name" value="Peptidase_M1_dom"/>
</dbReference>
<reference evidence="17 18" key="1">
    <citation type="submission" date="2018-07" db="EMBL/GenBank/DDBJ databases">
        <title>Whole Genome Shotgun Sequence of Streptomyces spongiicola strain 531S.</title>
        <authorList>
            <person name="Dohra H."/>
            <person name="Kodani S."/>
        </authorList>
    </citation>
    <scope>NUCLEOTIDE SEQUENCE [LARGE SCALE GENOMIC DNA]</scope>
    <source>
        <strain evidence="17 18">531S</strain>
    </source>
</reference>
<evidence type="ECO:0000256" key="3">
    <source>
        <dbReference type="ARBA" id="ARBA00010136"/>
    </source>
</evidence>
<dbReference type="Proteomes" id="UP000265354">
    <property type="component" value="Unassembled WGS sequence"/>
</dbReference>
<dbReference type="SUPFAM" id="SSF63737">
    <property type="entry name" value="Leukotriene A4 hydrolase N-terminal domain"/>
    <property type="match status" value="1"/>
</dbReference>
<dbReference type="GO" id="GO:0008270">
    <property type="term" value="F:zinc ion binding"/>
    <property type="evidence" value="ECO:0007669"/>
    <property type="project" value="InterPro"/>
</dbReference>
<organism evidence="17 18">
    <name type="scientific">Streptomyces spongiicola</name>
    <dbReference type="NCBI Taxonomy" id="1690221"/>
    <lineage>
        <taxon>Bacteria</taxon>
        <taxon>Bacillati</taxon>
        <taxon>Actinomycetota</taxon>
        <taxon>Actinomycetes</taxon>
        <taxon>Kitasatosporales</taxon>
        <taxon>Streptomycetaceae</taxon>
        <taxon>Streptomyces</taxon>
    </lineage>
</organism>
<dbReference type="GO" id="GO:0016285">
    <property type="term" value="F:alanyl aminopeptidase activity"/>
    <property type="evidence" value="ECO:0007669"/>
    <property type="project" value="UniProtKB-EC"/>
</dbReference>
<dbReference type="EC" id="3.4.11.2" evidence="4"/>
<dbReference type="AlphaFoldDB" id="A0A388T296"/>
<dbReference type="Pfam" id="PF17900">
    <property type="entry name" value="Peptidase_M1_N"/>
    <property type="match status" value="1"/>
</dbReference>
<feature type="compositionally biased region" description="Low complexity" evidence="13">
    <location>
        <begin position="573"/>
        <end position="591"/>
    </location>
</feature>
<comment type="cofactor">
    <cofactor evidence="2">
        <name>Zn(2+)</name>
        <dbReference type="ChEBI" id="CHEBI:29105"/>
    </cofactor>
</comment>
<feature type="compositionally biased region" description="Basic and acidic residues" evidence="13">
    <location>
        <begin position="561"/>
        <end position="571"/>
    </location>
</feature>
<feature type="region of interest" description="Disordered" evidence="13">
    <location>
        <begin position="523"/>
        <end position="591"/>
    </location>
</feature>
<protein>
    <recommendedName>
        <fullName evidence="5">Aminopeptidase N</fullName>
        <ecNumber evidence="4">3.4.11.2</ecNumber>
    </recommendedName>
    <alternativeName>
        <fullName evidence="11">Alanine aminopeptidase</fullName>
    </alternativeName>
    <alternativeName>
        <fullName evidence="12">Lysyl aminopeptidase</fullName>
    </alternativeName>
</protein>
<keyword evidence="9" id="KW-0862">Zinc</keyword>
<gene>
    <name evidence="17" type="ORF">SSP531S_37190</name>
</gene>
<dbReference type="Gene3D" id="2.60.40.1730">
    <property type="entry name" value="tricorn interacting facor f3 domain"/>
    <property type="match status" value="1"/>
</dbReference>
<comment type="caution">
    <text evidence="17">The sequence shown here is derived from an EMBL/GenBank/DDBJ whole genome shotgun (WGS) entry which is preliminary data.</text>
</comment>
<dbReference type="PANTHER" id="PTHR11533:SF297">
    <property type="entry name" value="AMINOPEPTIDASE N"/>
    <property type="match status" value="1"/>
</dbReference>
<sequence length="591" mass="64136">MNGFRRVRPPQAPGASTHRRLLVTGALSASLLLLVPASAAAGGPGRSPGDGAAPGAPGIGDPYYPASGNGGYDVSHYDLRLRYRPATDLLEGTATIIATALEDLTRFNLDFGLTVSEVRVNGREAAFTRSGDHELEVTPVTPLRKNRTVPVVVRYAGKPSELKIGGWTAWHRTPDGGVAAQEPASAVWWFPSNDHPLDKATFDISVAVPDGTQAISNGVLRSRSSRLGWTRWNWRSDRPQATYLATLAVGRFDITTDTTANGLPVLNAYSRDLGDNAGAARASVERTAEVVEWLEGVFGPYPFNALGGYVPNVPSGYALETQTRPFYSPRQFAAGANVSVVVHEMAHQWYGDSVSVKGWRDIWINEGFARYSQWLWSEKEGEGTAQELADHVYALRPADDPFWTVKPGDPGPDRQFDLAVYDRGALALQVLRNKIGDEDFFTVLRGWPAEYADGNASVGDFVAYAERISGRQLAALFDTWLYQPSKPALSPGAAAGAAPALRGARSWARPAEPRSYRRIAATDTVHDHGRDHARGHGHGHGRTQDRAPGLAPGLLSQGRAQGRDNGRHRDQVQNLSQNLSQNRSQDLSPDR</sequence>
<keyword evidence="10" id="KW-0482">Metalloprotease</keyword>
<dbReference type="GO" id="GO:0006508">
    <property type="term" value="P:proteolysis"/>
    <property type="evidence" value="ECO:0007669"/>
    <property type="project" value="UniProtKB-KW"/>
</dbReference>
<evidence type="ECO:0000256" key="6">
    <source>
        <dbReference type="ARBA" id="ARBA00022670"/>
    </source>
</evidence>
<evidence type="ECO:0000256" key="11">
    <source>
        <dbReference type="ARBA" id="ARBA00029811"/>
    </source>
</evidence>
<dbReference type="RefSeq" id="WP_116428107.1">
    <property type="nucleotide sequence ID" value="NZ_BGZL01000010.1"/>
</dbReference>
<dbReference type="InterPro" id="IPR001930">
    <property type="entry name" value="Peptidase_M1"/>
</dbReference>
<dbReference type="CDD" id="cd09603">
    <property type="entry name" value="M1_APN_like"/>
    <property type="match status" value="1"/>
</dbReference>
<keyword evidence="8" id="KW-0378">Hydrolase</keyword>
<evidence type="ECO:0000256" key="14">
    <source>
        <dbReference type="SAM" id="SignalP"/>
    </source>
</evidence>
<feature type="domain" description="Peptidase M1 membrane alanine aminopeptidase" evidence="15">
    <location>
        <begin position="336"/>
        <end position="480"/>
    </location>
</feature>